<dbReference type="OrthoDB" id="67317at2759"/>
<evidence type="ECO:0000256" key="2">
    <source>
        <dbReference type="ARBA" id="ARBA00022692"/>
    </source>
</evidence>
<dbReference type="InterPro" id="IPR056552">
    <property type="entry name" value="Ribonucl_Kappa"/>
</dbReference>
<dbReference type="GO" id="GO:0016020">
    <property type="term" value="C:membrane"/>
    <property type="evidence" value="ECO:0007669"/>
    <property type="project" value="UniProtKB-SubCell"/>
</dbReference>
<name>A0A427YQ86_9TREE</name>
<evidence type="ECO:0000313" key="6">
    <source>
        <dbReference type="EMBL" id="RSH93206.1"/>
    </source>
</evidence>
<evidence type="ECO:0000313" key="7">
    <source>
        <dbReference type="Proteomes" id="UP000279259"/>
    </source>
</evidence>
<sequence>MPQLAIRPVVSAPLAGCCTILSIFGVVILVAFGAFYSRHVEALAGSIHDAKDPDAVARVCFYAAIVYAAFVAFCGCQMMVHQRYPRGVQL</sequence>
<keyword evidence="3 5" id="KW-1133">Transmembrane helix</keyword>
<dbReference type="Proteomes" id="UP000279259">
    <property type="component" value="Unassembled WGS sequence"/>
</dbReference>
<feature type="transmembrane region" description="Helical" evidence="5">
    <location>
        <begin position="55"/>
        <end position="76"/>
    </location>
</feature>
<comment type="caution">
    <text evidence="6">The sequence shown here is derived from an EMBL/GenBank/DDBJ whole genome shotgun (WGS) entry which is preliminary data.</text>
</comment>
<keyword evidence="7" id="KW-1185">Reference proteome</keyword>
<dbReference type="STRING" id="1890683.A0A427YQ86"/>
<dbReference type="GO" id="GO:0004521">
    <property type="term" value="F:RNA endonuclease activity"/>
    <property type="evidence" value="ECO:0007669"/>
    <property type="project" value="InterPro"/>
</dbReference>
<proteinExistence type="predicted"/>
<dbReference type="AlphaFoldDB" id="A0A427YQ86"/>
<comment type="subcellular location">
    <subcellularLocation>
        <location evidence="1">Membrane</location>
        <topology evidence="1">Multi-pass membrane protein</topology>
    </subcellularLocation>
</comment>
<organism evidence="6 7">
    <name type="scientific">Saitozyma podzolica</name>
    <dbReference type="NCBI Taxonomy" id="1890683"/>
    <lineage>
        <taxon>Eukaryota</taxon>
        <taxon>Fungi</taxon>
        <taxon>Dikarya</taxon>
        <taxon>Basidiomycota</taxon>
        <taxon>Agaricomycotina</taxon>
        <taxon>Tremellomycetes</taxon>
        <taxon>Tremellales</taxon>
        <taxon>Trimorphomycetaceae</taxon>
        <taxon>Saitozyma</taxon>
    </lineage>
</organism>
<gene>
    <name evidence="6" type="ORF">EHS25_007559</name>
</gene>
<dbReference type="Pfam" id="PF23489">
    <property type="entry name" value="V-ATPase_su_f"/>
    <property type="match status" value="1"/>
</dbReference>
<dbReference type="EMBL" id="RSCD01000004">
    <property type="protein sequence ID" value="RSH93206.1"/>
    <property type="molecule type" value="Genomic_DNA"/>
</dbReference>
<keyword evidence="4 5" id="KW-0472">Membrane</keyword>
<feature type="transmembrane region" description="Helical" evidence="5">
    <location>
        <begin position="12"/>
        <end position="35"/>
    </location>
</feature>
<dbReference type="InterPro" id="IPR026770">
    <property type="entry name" value="RNase_K"/>
</dbReference>
<keyword evidence="2 5" id="KW-0812">Transmembrane</keyword>
<protein>
    <submittedName>
        <fullName evidence="6">Uncharacterized protein</fullName>
    </submittedName>
</protein>
<evidence type="ECO:0000256" key="3">
    <source>
        <dbReference type="ARBA" id="ARBA00022989"/>
    </source>
</evidence>
<evidence type="ECO:0000256" key="4">
    <source>
        <dbReference type="ARBA" id="ARBA00023136"/>
    </source>
</evidence>
<reference evidence="6 7" key="1">
    <citation type="submission" date="2018-11" db="EMBL/GenBank/DDBJ databases">
        <title>Genome sequence of Saitozyma podzolica DSM 27192.</title>
        <authorList>
            <person name="Aliyu H."/>
            <person name="Gorte O."/>
            <person name="Ochsenreither K."/>
        </authorList>
    </citation>
    <scope>NUCLEOTIDE SEQUENCE [LARGE SCALE GENOMIC DNA]</scope>
    <source>
        <strain evidence="6 7">DSM 27192</strain>
    </source>
</reference>
<dbReference type="PANTHER" id="PTHR31733">
    <property type="entry name" value="RIBONUCLEASE KAPPA"/>
    <property type="match status" value="1"/>
</dbReference>
<accession>A0A427YQ86</accession>
<evidence type="ECO:0000256" key="1">
    <source>
        <dbReference type="ARBA" id="ARBA00004141"/>
    </source>
</evidence>
<evidence type="ECO:0000256" key="5">
    <source>
        <dbReference type="SAM" id="Phobius"/>
    </source>
</evidence>